<gene>
    <name evidence="2" type="ORF">A4R43_10920</name>
</gene>
<reference evidence="2 3" key="1">
    <citation type="submission" date="2016-04" db="EMBL/GenBank/DDBJ databases">
        <title>Complete genome sequence and analysis of deep-sea sediment isolate, Amycolatopsis sp. WP1.</title>
        <authorList>
            <person name="Wang H."/>
            <person name="Chen S."/>
            <person name="Wu Q."/>
        </authorList>
    </citation>
    <scope>NUCLEOTIDE SEQUENCE [LARGE SCALE GENOMIC DNA]</scope>
    <source>
        <strain evidence="2 3">WP1</strain>
    </source>
</reference>
<evidence type="ECO:0000313" key="3">
    <source>
        <dbReference type="Proteomes" id="UP000250434"/>
    </source>
</evidence>
<organism evidence="2 3">
    <name type="scientific">Amycolatopsis albispora</name>
    <dbReference type="NCBI Taxonomy" id="1804986"/>
    <lineage>
        <taxon>Bacteria</taxon>
        <taxon>Bacillati</taxon>
        <taxon>Actinomycetota</taxon>
        <taxon>Actinomycetes</taxon>
        <taxon>Pseudonocardiales</taxon>
        <taxon>Pseudonocardiaceae</taxon>
        <taxon>Amycolatopsis</taxon>
    </lineage>
</organism>
<evidence type="ECO:0000259" key="1">
    <source>
        <dbReference type="Pfam" id="PF18598"/>
    </source>
</evidence>
<dbReference type="Gene3D" id="1.10.357.10">
    <property type="entry name" value="Tetracycline Repressor, domain 2"/>
    <property type="match status" value="1"/>
</dbReference>
<protein>
    <submittedName>
        <fullName evidence="2">Transcriptional regulator</fullName>
    </submittedName>
</protein>
<dbReference type="AlphaFoldDB" id="A0A344L4M3"/>
<dbReference type="InterPro" id="IPR041485">
    <property type="entry name" value="TetR_C_36"/>
</dbReference>
<feature type="domain" description="QsdR TetR regulatory C-terminal" evidence="1">
    <location>
        <begin position="80"/>
        <end position="189"/>
    </location>
</feature>
<proteinExistence type="predicted"/>
<dbReference type="Proteomes" id="UP000250434">
    <property type="component" value="Chromosome"/>
</dbReference>
<keyword evidence="3" id="KW-1185">Reference proteome</keyword>
<dbReference type="KEGG" id="aab:A4R43_10920"/>
<dbReference type="InterPro" id="IPR009057">
    <property type="entry name" value="Homeodomain-like_sf"/>
</dbReference>
<accession>A0A344L4M3</accession>
<name>A0A344L4M3_9PSEU</name>
<sequence length="197" mass="21445">MTAPAEDLVRRAARKLVRGERLDLGTLAVEAGISRATLFRRVGNREDLLGDALWLMSERTLAKAVRRWETTEGPVVRDAEGRLRCLTVMGWYRADVAASTGLRVLLDNEPTTAIRVLTDPHGRVQPRVIAAYRELLARDVADGGFTPVVDLDSLSFALVRLGESFLYSDVVAAGRPNLEAAAKLLGVLVEGTPAAVR</sequence>
<dbReference type="OrthoDB" id="158903at2"/>
<dbReference type="SUPFAM" id="SSF46689">
    <property type="entry name" value="Homeodomain-like"/>
    <property type="match status" value="1"/>
</dbReference>
<evidence type="ECO:0000313" key="2">
    <source>
        <dbReference type="EMBL" id="AXB42997.1"/>
    </source>
</evidence>
<dbReference type="Pfam" id="PF18598">
    <property type="entry name" value="TetR_C_36"/>
    <property type="match status" value="1"/>
</dbReference>
<dbReference type="EMBL" id="CP015163">
    <property type="protein sequence ID" value="AXB42997.1"/>
    <property type="molecule type" value="Genomic_DNA"/>
</dbReference>
<dbReference type="RefSeq" id="WP_113692244.1">
    <property type="nucleotide sequence ID" value="NZ_CP015163.1"/>
</dbReference>